<evidence type="ECO:0000313" key="9">
    <source>
        <dbReference type="Proteomes" id="UP001302662"/>
    </source>
</evidence>
<feature type="transmembrane region" description="Helical" evidence="6">
    <location>
        <begin position="81"/>
        <end position="102"/>
    </location>
</feature>
<sequence>MTQKTPSDSVPSGSSYRPYYSYAPEMKPIENVSRNAAASAPVTPAAPAAPNAQAARPAPRPAPRAAQQPPAPPAKKSNKGFWTVAALVLILVVFVSAIYIAADGSSGSISSGNKVAVIHISGPMYTGELPYGSGYAGSDSIAAHIRAAVDNSSVKAIVLRIDSPGGTGSCSQEINAEIERAQSSGKPVVTSMGDQATSAAYYVASQTDYIYATPSTITGSIGVYTVHYDKSAAYDEAGIDVTMIKSGEMKDTGADFRPMTAAEEKYLQSVIDDMFRIFVKDVAEGRNMSYEEVLSLADGRYYTGNAAKENGLIDDFGNLYAATDKAAELAGLNSYTLYYPDNLTLSSLLF</sequence>
<keyword evidence="2" id="KW-0645">Protease</keyword>
<evidence type="ECO:0000256" key="2">
    <source>
        <dbReference type="ARBA" id="ARBA00022670"/>
    </source>
</evidence>
<dbReference type="CDD" id="cd07023">
    <property type="entry name" value="S49_Sppa_N_C"/>
    <property type="match status" value="1"/>
</dbReference>
<dbReference type="SUPFAM" id="SSF52096">
    <property type="entry name" value="ClpP/crotonase"/>
    <property type="match status" value="1"/>
</dbReference>
<protein>
    <recommendedName>
        <fullName evidence="7">Peptidase S49 domain-containing protein</fullName>
    </recommendedName>
</protein>
<reference evidence="8 9" key="1">
    <citation type="submission" date="2023-07" db="EMBL/GenBank/DDBJ databases">
        <title>Closed genome sequence of Methanimicrococcus sp. Es2.</title>
        <authorList>
            <person name="Protasov E."/>
            <person name="Platt K."/>
            <person name="Reeh H."/>
            <person name="Poehlein A."/>
            <person name="Daniel R."/>
            <person name="Brune A."/>
        </authorList>
    </citation>
    <scope>NUCLEOTIDE SEQUENCE [LARGE SCALE GENOMIC DNA]</scope>
    <source>
        <strain evidence="8 9">Es2</strain>
    </source>
</reference>
<proteinExistence type="inferred from homology"/>
<evidence type="ECO:0000256" key="1">
    <source>
        <dbReference type="ARBA" id="ARBA00008683"/>
    </source>
</evidence>
<feature type="region of interest" description="Disordered" evidence="5">
    <location>
        <begin position="34"/>
        <end position="77"/>
    </location>
</feature>
<dbReference type="Proteomes" id="UP001302662">
    <property type="component" value="Chromosome"/>
</dbReference>
<dbReference type="InterPro" id="IPR002142">
    <property type="entry name" value="Peptidase_S49"/>
</dbReference>
<dbReference type="EMBL" id="CP131062">
    <property type="protein sequence ID" value="WNY28772.1"/>
    <property type="molecule type" value="Genomic_DNA"/>
</dbReference>
<keyword evidence="6" id="KW-1133">Transmembrane helix</keyword>
<evidence type="ECO:0000256" key="6">
    <source>
        <dbReference type="SAM" id="Phobius"/>
    </source>
</evidence>
<name>A0AA96VMA0_9EURY</name>
<dbReference type="AlphaFoldDB" id="A0AA96VMA0"/>
<dbReference type="KEGG" id="mees:MmiEs2_09750"/>
<feature type="domain" description="Peptidase S49" evidence="7">
    <location>
        <begin position="181"/>
        <end position="332"/>
    </location>
</feature>
<dbReference type="Pfam" id="PF01343">
    <property type="entry name" value="Peptidase_S49"/>
    <property type="match status" value="1"/>
</dbReference>
<dbReference type="NCBIfam" id="TIGR00706">
    <property type="entry name" value="SppA_dom"/>
    <property type="match status" value="1"/>
</dbReference>
<dbReference type="RefSeq" id="WP_316558774.1">
    <property type="nucleotide sequence ID" value="NZ_CP131062.1"/>
</dbReference>
<dbReference type="GO" id="GO:0008236">
    <property type="term" value="F:serine-type peptidase activity"/>
    <property type="evidence" value="ECO:0007669"/>
    <property type="project" value="UniProtKB-KW"/>
</dbReference>
<dbReference type="InterPro" id="IPR047272">
    <property type="entry name" value="S49_SppA_C"/>
</dbReference>
<keyword evidence="9" id="KW-1185">Reference proteome</keyword>
<keyword evidence="3" id="KW-0378">Hydrolase</keyword>
<dbReference type="Gene3D" id="6.20.330.10">
    <property type="match status" value="1"/>
</dbReference>
<dbReference type="Gene3D" id="3.90.226.10">
    <property type="entry name" value="2-enoyl-CoA Hydratase, Chain A, domain 1"/>
    <property type="match status" value="1"/>
</dbReference>
<dbReference type="GO" id="GO:0006508">
    <property type="term" value="P:proteolysis"/>
    <property type="evidence" value="ECO:0007669"/>
    <property type="project" value="UniProtKB-KW"/>
</dbReference>
<dbReference type="InterPro" id="IPR029045">
    <property type="entry name" value="ClpP/crotonase-like_dom_sf"/>
</dbReference>
<evidence type="ECO:0000256" key="3">
    <source>
        <dbReference type="ARBA" id="ARBA00022801"/>
    </source>
</evidence>
<evidence type="ECO:0000256" key="5">
    <source>
        <dbReference type="SAM" id="MobiDB-lite"/>
    </source>
</evidence>
<comment type="similarity">
    <text evidence="1">Belongs to the peptidase S49 family.</text>
</comment>
<keyword evidence="6" id="KW-0472">Membrane</keyword>
<keyword evidence="4" id="KW-0720">Serine protease</keyword>
<evidence type="ECO:0000313" key="8">
    <source>
        <dbReference type="EMBL" id="WNY28772.1"/>
    </source>
</evidence>
<dbReference type="GeneID" id="85197439"/>
<dbReference type="PANTHER" id="PTHR42987">
    <property type="entry name" value="PEPTIDASE S49"/>
    <property type="match status" value="1"/>
</dbReference>
<dbReference type="InterPro" id="IPR004635">
    <property type="entry name" value="Pept_S49_SppA"/>
</dbReference>
<dbReference type="PANTHER" id="PTHR42987:SF4">
    <property type="entry name" value="PROTEASE SOHB-RELATED"/>
    <property type="match status" value="1"/>
</dbReference>
<gene>
    <name evidence="8" type="ORF">MmiEs2_09750</name>
</gene>
<evidence type="ECO:0000259" key="7">
    <source>
        <dbReference type="Pfam" id="PF01343"/>
    </source>
</evidence>
<feature type="compositionally biased region" description="Low complexity" evidence="5">
    <location>
        <begin position="36"/>
        <end position="68"/>
    </location>
</feature>
<organism evidence="8 9">
    <name type="scientific">Methanimicrococcus stummii</name>
    <dbReference type="NCBI Taxonomy" id="3028294"/>
    <lineage>
        <taxon>Archaea</taxon>
        <taxon>Methanobacteriati</taxon>
        <taxon>Methanobacteriota</taxon>
        <taxon>Stenosarchaea group</taxon>
        <taxon>Methanomicrobia</taxon>
        <taxon>Methanosarcinales</taxon>
        <taxon>Methanosarcinaceae</taxon>
        <taxon>Methanimicrococcus</taxon>
    </lineage>
</organism>
<keyword evidence="6" id="KW-0812">Transmembrane</keyword>
<evidence type="ECO:0000256" key="4">
    <source>
        <dbReference type="ARBA" id="ARBA00022825"/>
    </source>
</evidence>
<accession>A0AA96VMA0</accession>